<comment type="subcellular location">
    <subcellularLocation>
        <location evidence="1">Nucleus</location>
        <location evidence="1">Nucleolus</location>
    </subcellularLocation>
</comment>
<dbReference type="PANTHER" id="PTHR19853:SF0">
    <property type="entry name" value="WD REPEAT-CONTAINING PROTEIN 3"/>
    <property type="match status" value="1"/>
</dbReference>
<dbReference type="InterPro" id="IPR019775">
    <property type="entry name" value="WD40_repeat_CS"/>
</dbReference>
<dbReference type="FunFam" id="2.130.10.10:FF:000157">
    <property type="entry name" value="WD repeat domain 3"/>
    <property type="match status" value="1"/>
</dbReference>
<dbReference type="PROSITE" id="PS50294">
    <property type="entry name" value="WD_REPEATS_REGION"/>
    <property type="match status" value="5"/>
</dbReference>
<evidence type="ECO:0000256" key="5">
    <source>
        <dbReference type="ARBA" id="ARBA00038229"/>
    </source>
</evidence>
<dbReference type="SMART" id="SM00320">
    <property type="entry name" value="WD40"/>
    <property type="match status" value="11"/>
</dbReference>
<keyword evidence="3" id="KW-0677">Repeat</keyword>
<dbReference type="SUPFAM" id="SSF117289">
    <property type="entry name" value="Nucleoporin domain"/>
    <property type="match status" value="1"/>
</dbReference>
<dbReference type="HOGENOM" id="CLU_005318_0_1_1"/>
<dbReference type="STRING" id="284811.Q750Y5"/>
<name>Q750Y5_EREGS</name>
<comment type="similarity">
    <text evidence="5">Belongs to the WD repeat WDR3/UTP12 family.</text>
</comment>
<dbReference type="eggNOG" id="KOG0306">
    <property type="taxonomic scope" value="Eukaryota"/>
</dbReference>
<dbReference type="InterPro" id="IPR015943">
    <property type="entry name" value="WD40/YVTN_repeat-like_dom_sf"/>
</dbReference>
<feature type="repeat" description="WD" evidence="6">
    <location>
        <begin position="155"/>
        <end position="195"/>
    </location>
</feature>
<dbReference type="PRINTS" id="PR00320">
    <property type="entry name" value="GPROTEINBRPT"/>
</dbReference>
<dbReference type="InterPro" id="IPR001680">
    <property type="entry name" value="WD40_rpt"/>
</dbReference>
<dbReference type="InterPro" id="IPR036322">
    <property type="entry name" value="WD40_repeat_dom_sf"/>
</dbReference>
<evidence type="ECO:0000256" key="4">
    <source>
        <dbReference type="ARBA" id="ARBA00023242"/>
    </source>
</evidence>
<keyword evidence="7" id="KW-0175">Coiled coil</keyword>
<keyword evidence="2 6" id="KW-0853">WD repeat</keyword>
<dbReference type="InterPro" id="IPR020472">
    <property type="entry name" value="WD40_PAC1"/>
</dbReference>
<feature type="repeat" description="WD" evidence="6">
    <location>
        <begin position="563"/>
        <end position="604"/>
    </location>
</feature>
<dbReference type="FunFam" id="2.130.10.10:FF:001139">
    <property type="entry name" value="DIP2p Nucleolar protein"/>
    <property type="match status" value="1"/>
</dbReference>
<dbReference type="InParanoid" id="Q750Y5"/>
<proteinExistence type="inferred from homology"/>
<feature type="repeat" description="WD" evidence="6">
    <location>
        <begin position="605"/>
        <end position="646"/>
    </location>
</feature>
<evidence type="ECO:0000256" key="2">
    <source>
        <dbReference type="ARBA" id="ARBA00022574"/>
    </source>
</evidence>
<reference evidence="10" key="2">
    <citation type="journal article" date="2013" name="G3 (Bethesda)">
        <title>Genomes of Ashbya fungi isolated from insects reveal four mating-type loci, numerous translocations, lack of transposons, and distinct gene duplications.</title>
        <authorList>
            <person name="Dietrich F.S."/>
            <person name="Voegeli S."/>
            <person name="Kuo S."/>
            <person name="Philippsen P."/>
        </authorList>
    </citation>
    <scope>GENOME REANNOTATION</scope>
    <source>
        <strain evidence="10">ATCC 10895 / CBS 109.51 / FGSC 9923 / NRRL Y-1056</strain>
    </source>
</reference>
<reference evidence="9 10" key="1">
    <citation type="journal article" date="2004" name="Science">
        <title>The Ashbya gossypii genome as a tool for mapping the ancient Saccharomyces cerevisiae genome.</title>
        <authorList>
            <person name="Dietrich F.S."/>
            <person name="Voegeli S."/>
            <person name="Brachat S."/>
            <person name="Lerch A."/>
            <person name="Gates K."/>
            <person name="Steiner S."/>
            <person name="Mohr C."/>
            <person name="Pohlmann R."/>
            <person name="Luedi P."/>
            <person name="Choi S."/>
            <person name="Wing R.A."/>
            <person name="Flavier A."/>
            <person name="Gaffney T.D."/>
            <person name="Philippsen P."/>
        </authorList>
    </citation>
    <scope>NUCLEOTIDE SEQUENCE [LARGE SCALE GENOMIC DNA]</scope>
    <source>
        <strain evidence="10">ATCC 10895 / CBS 109.51 / FGSC 9923 / NRRL Y-1056</strain>
    </source>
</reference>
<evidence type="ECO:0000256" key="6">
    <source>
        <dbReference type="PROSITE-ProRule" id="PRU00221"/>
    </source>
</evidence>
<feature type="domain" description="Small-subunit processome Utp12" evidence="8">
    <location>
        <begin position="794"/>
        <end position="902"/>
    </location>
</feature>
<dbReference type="Gene3D" id="2.130.10.10">
    <property type="entry name" value="YVTN repeat-like/Quinoprotein amine dehydrogenase"/>
    <property type="match status" value="4"/>
</dbReference>
<evidence type="ECO:0000313" key="9">
    <source>
        <dbReference type="EMBL" id="AAS54295.2"/>
    </source>
</evidence>
<dbReference type="FunCoup" id="Q750Y5">
    <property type="interactions" value="1278"/>
</dbReference>
<dbReference type="CDD" id="cd00200">
    <property type="entry name" value="WD40"/>
    <property type="match status" value="1"/>
</dbReference>
<gene>
    <name evidence="9" type="ORF">AGOS_AGL196C</name>
</gene>
<dbReference type="SUPFAM" id="SSF50978">
    <property type="entry name" value="WD40 repeat-like"/>
    <property type="match status" value="1"/>
</dbReference>
<feature type="repeat" description="WD" evidence="6">
    <location>
        <begin position="113"/>
        <end position="146"/>
    </location>
</feature>
<dbReference type="Pfam" id="PF04003">
    <property type="entry name" value="Utp12"/>
    <property type="match status" value="1"/>
</dbReference>
<dbReference type="AlphaFoldDB" id="Q750Y5"/>
<keyword evidence="4" id="KW-0539">Nucleus</keyword>
<dbReference type="EMBL" id="AE016820">
    <property type="protein sequence ID" value="AAS54295.2"/>
    <property type="molecule type" value="Genomic_DNA"/>
</dbReference>
<organism evidence="9 10">
    <name type="scientific">Eremothecium gossypii (strain ATCC 10895 / CBS 109.51 / FGSC 9923 / NRRL Y-1056)</name>
    <name type="common">Yeast</name>
    <name type="synonym">Ashbya gossypii</name>
    <dbReference type="NCBI Taxonomy" id="284811"/>
    <lineage>
        <taxon>Eukaryota</taxon>
        <taxon>Fungi</taxon>
        <taxon>Dikarya</taxon>
        <taxon>Ascomycota</taxon>
        <taxon>Saccharomycotina</taxon>
        <taxon>Saccharomycetes</taxon>
        <taxon>Saccharomycetales</taxon>
        <taxon>Saccharomycetaceae</taxon>
        <taxon>Eremothecium</taxon>
    </lineage>
</organism>
<evidence type="ECO:0000256" key="7">
    <source>
        <dbReference type="SAM" id="Coils"/>
    </source>
</evidence>
<dbReference type="PANTHER" id="PTHR19853">
    <property type="entry name" value="WD REPEAT CONTAINING PROTEIN 3 WDR3"/>
    <property type="match status" value="1"/>
</dbReference>
<dbReference type="GO" id="GO:0030515">
    <property type="term" value="F:snoRNA binding"/>
    <property type="evidence" value="ECO:0000318"/>
    <property type="project" value="GO_Central"/>
</dbReference>
<dbReference type="RefSeq" id="NP_986471.2">
    <property type="nucleotide sequence ID" value="NM_211533.2"/>
</dbReference>
<evidence type="ECO:0000259" key="8">
    <source>
        <dbReference type="Pfam" id="PF04003"/>
    </source>
</evidence>
<evidence type="ECO:0000256" key="3">
    <source>
        <dbReference type="ARBA" id="ARBA00022737"/>
    </source>
</evidence>
<keyword evidence="10" id="KW-1185">Reference proteome</keyword>
<dbReference type="FunFam" id="2.130.10.10:FF:000178">
    <property type="entry name" value="WD repeat domain 3"/>
    <property type="match status" value="1"/>
</dbReference>
<dbReference type="Proteomes" id="UP000000591">
    <property type="component" value="Chromosome VII"/>
</dbReference>
<feature type="repeat" description="WD" evidence="6">
    <location>
        <begin position="81"/>
        <end position="112"/>
    </location>
</feature>
<dbReference type="Pfam" id="PF25172">
    <property type="entry name" value="Beta-prop_WDR3_2nd"/>
    <property type="match status" value="1"/>
</dbReference>
<feature type="repeat" description="WD" evidence="6">
    <location>
        <begin position="647"/>
        <end position="679"/>
    </location>
</feature>
<sequence length="935" mass="105945">MVKSYQRFEQADVFGVVTANSNCVWLPSQAKNSPGQVITGALEEVKCWEIKTGELLKTMRDGLPPGAIDTKAEKPAEATYLQYHEETFILAVGYADGTIKIWDMQTQTVLIVFHSHSSAITILRFDQTGTRLISGSRDATIILWDLVAETGLCKLRSHKDAITGIWCENDDWLISVSKDGLIKLWDMKVHQCVETHMAHTGECWSLAVKDNMVITANAESEIKLWELDLERPNGSMLLEKGSYEKQSKQRCTELSFTTVADGTTFFYSLNSDKTMEIFRIRSETEIAKALKKREKRFKEKGMSDEEIQESFRNSYANLLLHPFQLVRSLFKLKASSWTVCTPSKLELVITTANNTIEYYSIPYKKKEPLQPTAIKLHSIESPGHRTDLRAADISSDDKLLATASNGNLKVWNIKTKTCIRNLDCGYALCCKFLPGGALVILGTRAGQLQLFDLASSTMLENIEEAHTAAIWSLDLTSDGKRLVTASADKTVKFWDFKVEQELVAGTLDKFVPKMKLIHDTTLDLGEDLLCVKISPEDRFLAVSLLDNTVKVFFLDSMKFFLSLYGHKLPVLSMDISHDSKLIITSSADKNIKIWGLDFGDCHKSLFAHQDSIMNVKFLPESHNFFSCSKDGTVKYWDGNSFDCIQKLYGHQGEVWALAVSSDGQAVVSVSHDRSIRVWEETEDQVFLEEEREKELEEQYEKTLLTSLEGGSGDDAFISNNGDETAGVESTEVHKQTIESLKAGERLMEALDLGITEIDAWEKYEQQMKLWNKKLGDQPTKPQTNAILAALDKTPEAYVMETLSKIKPSQLEDALLVLPFSYVLKFLKFIDIAIKNDVILHKQLPLLCKILIFVVRSNHKELVSQKNEELKMQINRVKDQLRAALRSHVDDLGFNIQGLKFVRNHWNVNHNYDFNDEYDQLAKEKVHSKKRLFPTF</sequence>
<dbReference type="PROSITE" id="PS50082">
    <property type="entry name" value="WD_REPEATS_2"/>
    <property type="match status" value="8"/>
</dbReference>
<dbReference type="Pfam" id="PF25173">
    <property type="entry name" value="Beta-prop_WDR3_1st"/>
    <property type="match status" value="1"/>
</dbReference>
<accession>Q750Y5</accession>
<dbReference type="InterPro" id="IPR007148">
    <property type="entry name" value="SSU_processome_Utp12"/>
</dbReference>
<dbReference type="KEGG" id="ago:AGOS_AGL196C"/>
<feature type="coiled-coil region" evidence="7">
    <location>
        <begin position="859"/>
        <end position="886"/>
    </location>
</feature>
<feature type="repeat" description="WD" evidence="6">
    <location>
        <begin position="463"/>
        <end position="504"/>
    </location>
</feature>
<dbReference type="GO" id="GO:0032040">
    <property type="term" value="C:small-subunit processome"/>
    <property type="evidence" value="ECO:0000318"/>
    <property type="project" value="GO_Central"/>
</dbReference>
<dbReference type="GO" id="GO:0030490">
    <property type="term" value="P:maturation of SSU-rRNA"/>
    <property type="evidence" value="ECO:0000318"/>
    <property type="project" value="GO_Central"/>
</dbReference>
<evidence type="ECO:0000256" key="1">
    <source>
        <dbReference type="ARBA" id="ARBA00004604"/>
    </source>
</evidence>
<feature type="repeat" description="WD" evidence="6">
    <location>
        <begin position="381"/>
        <end position="421"/>
    </location>
</feature>
<evidence type="ECO:0000313" key="10">
    <source>
        <dbReference type="Proteomes" id="UP000000591"/>
    </source>
</evidence>
<dbReference type="OMA" id="MNIPLTC"/>
<protein>
    <submittedName>
        <fullName evidence="9">AGL196Cp</fullName>
    </submittedName>
</protein>
<dbReference type="InterPro" id="IPR051570">
    <property type="entry name" value="TBC1_cilium_biogenesis"/>
</dbReference>
<dbReference type="OrthoDB" id="407922at2759"/>
<dbReference type="GeneID" id="4622764"/>
<dbReference type="PROSITE" id="PS00678">
    <property type="entry name" value="WD_REPEATS_1"/>
    <property type="match status" value="4"/>
</dbReference>
<dbReference type="GO" id="GO:0034388">
    <property type="term" value="C:Pwp2p-containing subcomplex of 90S preribosome"/>
    <property type="evidence" value="ECO:0000318"/>
    <property type="project" value="GO_Central"/>
</dbReference>